<keyword evidence="3" id="KW-1185">Reference proteome</keyword>
<feature type="region of interest" description="Disordered" evidence="1">
    <location>
        <begin position="71"/>
        <end position="92"/>
    </location>
</feature>
<organism evidence="2 3">
    <name type="scientific">Streptomyces sp. 900105755</name>
    <dbReference type="NCBI Taxonomy" id="3154389"/>
    <lineage>
        <taxon>Bacteria</taxon>
        <taxon>Bacillati</taxon>
        <taxon>Actinomycetota</taxon>
        <taxon>Actinomycetes</taxon>
        <taxon>Kitasatosporales</taxon>
        <taxon>Streptomycetaceae</taxon>
        <taxon>Streptomyces</taxon>
    </lineage>
</organism>
<name>A0ABV1TJY8_9ACTN</name>
<comment type="caution">
    <text evidence="2">The sequence shown here is derived from an EMBL/GenBank/DDBJ whole genome shotgun (WGS) entry which is preliminary data.</text>
</comment>
<evidence type="ECO:0000256" key="1">
    <source>
        <dbReference type="SAM" id="MobiDB-lite"/>
    </source>
</evidence>
<evidence type="ECO:0000313" key="3">
    <source>
        <dbReference type="Proteomes" id="UP001490365"/>
    </source>
</evidence>
<proteinExistence type="predicted"/>
<evidence type="ECO:0008006" key="4">
    <source>
        <dbReference type="Google" id="ProtNLM"/>
    </source>
</evidence>
<evidence type="ECO:0000313" key="2">
    <source>
        <dbReference type="EMBL" id="MER6270331.1"/>
    </source>
</evidence>
<protein>
    <recommendedName>
        <fullName evidence="4">DinB family protein</fullName>
    </recommendedName>
</protein>
<dbReference type="RefSeq" id="WP_351958779.1">
    <property type="nucleotide sequence ID" value="NZ_JBEOZM010000010.1"/>
</dbReference>
<dbReference type="Proteomes" id="UP001490365">
    <property type="component" value="Unassembled WGS sequence"/>
</dbReference>
<dbReference type="EMBL" id="JBEOZM010000010">
    <property type="protein sequence ID" value="MER6270331.1"/>
    <property type="molecule type" value="Genomic_DNA"/>
</dbReference>
<accession>A0ABV1TJY8</accession>
<sequence length="158" mass="18000">MSSDPERTLHYAVDVTVDDAWAIIDFLTPRLESLERTYDGGTEEHRTAAALGEAMSVLFLALELEIRGPGVGRHRNRSAAPPAIGPSPTEDERIVEKKRRLTRIAEYWNQLCGIVRPWSESKGYDRARWHPVTFLDMAAEDEHHRRVTEAGLRRTHQS</sequence>
<gene>
    <name evidence="2" type="ORF">ABT211_23990</name>
</gene>
<reference evidence="2 3" key="1">
    <citation type="submission" date="2024-06" db="EMBL/GenBank/DDBJ databases">
        <title>The Natural Products Discovery Center: Release of the First 8490 Sequenced Strains for Exploring Actinobacteria Biosynthetic Diversity.</title>
        <authorList>
            <person name="Kalkreuter E."/>
            <person name="Kautsar S.A."/>
            <person name="Yang D."/>
            <person name="Bader C.D."/>
            <person name="Teijaro C.N."/>
            <person name="Fluegel L."/>
            <person name="Davis C.M."/>
            <person name="Simpson J.R."/>
            <person name="Lauterbach L."/>
            <person name="Steele A.D."/>
            <person name="Gui C."/>
            <person name="Meng S."/>
            <person name="Li G."/>
            <person name="Viehrig K."/>
            <person name="Ye F."/>
            <person name="Su P."/>
            <person name="Kiefer A.F."/>
            <person name="Nichols A."/>
            <person name="Cepeda A.J."/>
            <person name="Yan W."/>
            <person name="Fan B."/>
            <person name="Jiang Y."/>
            <person name="Adhikari A."/>
            <person name="Zheng C.-J."/>
            <person name="Schuster L."/>
            <person name="Cowan T.M."/>
            <person name="Smanski M.J."/>
            <person name="Chevrette M.G."/>
            <person name="De Carvalho L.P.S."/>
            <person name="Shen B."/>
        </authorList>
    </citation>
    <scope>NUCLEOTIDE SEQUENCE [LARGE SCALE GENOMIC DNA]</scope>
    <source>
        <strain evidence="2 3">NPDC001694</strain>
    </source>
</reference>